<keyword evidence="2" id="KW-1185">Reference proteome</keyword>
<evidence type="ECO:0000313" key="1">
    <source>
        <dbReference type="EMBL" id="EFV04576.1"/>
    </source>
</evidence>
<sequence>MEAMISAHDIIDFFSFYHEKYLSLHVINVYKNHHDSFEEIST</sequence>
<gene>
    <name evidence="1" type="ORF">HMPREF9420_1207</name>
</gene>
<dbReference type="AlphaFoldDB" id="E6MNY9"/>
<evidence type="ECO:0000313" key="2">
    <source>
        <dbReference type="Proteomes" id="UP000003874"/>
    </source>
</evidence>
<dbReference type="STRING" id="888832.HMPREF9420_1207"/>
<dbReference type="Proteomes" id="UP000003874">
    <property type="component" value="Unassembled WGS sequence"/>
</dbReference>
<proteinExistence type="predicted"/>
<comment type="caution">
    <text evidence="1">The sequence shown here is derived from an EMBL/GenBank/DDBJ whole genome shotgun (WGS) entry which is preliminary data.</text>
</comment>
<protein>
    <submittedName>
        <fullName evidence="1">Uncharacterized protein</fullName>
    </submittedName>
</protein>
<reference evidence="1 2" key="1">
    <citation type="submission" date="2010-12" db="EMBL/GenBank/DDBJ databases">
        <authorList>
            <person name="Muzny D."/>
            <person name="Qin X."/>
            <person name="Deng J."/>
            <person name="Jiang H."/>
            <person name="Liu Y."/>
            <person name="Qu J."/>
            <person name="Song X.-Z."/>
            <person name="Zhang L."/>
            <person name="Thornton R."/>
            <person name="Coyle M."/>
            <person name="Francisco L."/>
            <person name="Jackson L."/>
            <person name="Javaid M."/>
            <person name="Korchina V."/>
            <person name="Kovar C."/>
            <person name="Mata R."/>
            <person name="Mathew T."/>
            <person name="Ngo R."/>
            <person name="Nguyen L."/>
            <person name="Nguyen N."/>
            <person name="Okwuonu G."/>
            <person name="Ongeri F."/>
            <person name="Pham C."/>
            <person name="Simmons D."/>
            <person name="Wilczek-Boney K."/>
            <person name="Hale W."/>
            <person name="Jakkamsetti A."/>
            <person name="Pham P."/>
            <person name="Ruth R."/>
            <person name="San Lucas F."/>
            <person name="Warren J."/>
            <person name="Zhang J."/>
            <person name="Zhao Z."/>
            <person name="Zhou C."/>
            <person name="Zhu D."/>
            <person name="Lee S."/>
            <person name="Bess C."/>
            <person name="Blankenburg K."/>
            <person name="Forbes L."/>
            <person name="Fu Q."/>
            <person name="Gubbala S."/>
            <person name="Hirani K."/>
            <person name="Jayaseelan J.C."/>
            <person name="Lara F."/>
            <person name="Munidasa M."/>
            <person name="Palculict T."/>
            <person name="Patil S."/>
            <person name="Pu L.-L."/>
            <person name="Saada N."/>
            <person name="Tang L."/>
            <person name="Weissenberger G."/>
            <person name="Zhu Y."/>
            <person name="Hemphill L."/>
            <person name="Shang Y."/>
            <person name="Youmans B."/>
            <person name="Ayvaz T."/>
            <person name="Ross M."/>
            <person name="Santibanez J."/>
            <person name="Aqrawi P."/>
            <person name="Gross S."/>
            <person name="Joshi V."/>
            <person name="Fowler G."/>
            <person name="Nazareth L."/>
            <person name="Reid J."/>
            <person name="Worley K."/>
            <person name="Petrosino J."/>
            <person name="Highlander S."/>
            <person name="Gibbs R."/>
        </authorList>
    </citation>
    <scope>NUCLEOTIDE SEQUENCE [LARGE SCALE GENOMIC DNA]</scope>
    <source>
        <strain evidence="1 2">DSM 15606</strain>
    </source>
</reference>
<name>E6MNY9_9BACT</name>
<organism evidence="1 2">
    <name type="scientific">Segatella salivae DSM 15606</name>
    <dbReference type="NCBI Taxonomy" id="888832"/>
    <lineage>
        <taxon>Bacteria</taxon>
        <taxon>Pseudomonadati</taxon>
        <taxon>Bacteroidota</taxon>
        <taxon>Bacteroidia</taxon>
        <taxon>Bacteroidales</taxon>
        <taxon>Prevotellaceae</taxon>
        <taxon>Segatella</taxon>
    </lineage>
</organism>
<dbReference type="EMBL" id="AEQO01000115">
    <property type="protein sequence ID" value="EFV04576.1"/>
    <property type="molecule type" value="Genomic_DNA"/>
</dbReference>
<dbReference type="HOGENOM" id="CLU_3255939_0_0_10"/>
<accession>E6MNY9</accession>